<dbReference type="Pfam" id="PF00072">
    <property type="entry name" value="Response_reg"/>
    <property type="match status" value="1"/>
</dbReference>
<dbReference type="PRINTS" id="PR00038">
    <property type="entry name" value="HTHLUXR"/>
</dbReference>
<feature type="domain" description="HTH luxR-type" evidence="5">
    <location>
        <begin position="139"/>
        <end position="204"/>
    </location>
</feature>
<comment type="caution">
    <text evidence="7">The sequence shown here is derived from an EMBL/GenBank/DDBJ whole genome shotgun (WGS) entry which is preliminary data.</text>
</comment>
<dbReference type="PROSITE" id="PS50110">
    <property type="entry name" value="RESPONSE_REGULATORY"/>
    <property type="match status" value="1"/>
</dbReference>
<dbReference type="Proteomes" id="UP001575105">
    <property type="component" value="Unassembled WGS sequence"/>
</dbReference>
<evidence type="ECO:0000256" key="1">
    <source>
        <dbReference type="ARBA" id="ARBA00023015"/>
    </source>
</evidence>
<evidence type="ECO:0000313" key="7">
    <source>
        <dbReference type="EMBL" id="MFA9479130.1"/>
    </source>
</evidence>
<feature type="domain" description="Response regulatory" evidence="6">
    <location>
        <begin position="6"/>
        <end position="123"/>
    </location>
</feature>
<dbReference type="PROSITE" id="PS00622">
    <property type="entry name" value="HTH_LUXR_1"/>
    <property type="match status" value="1"/>
</dbReference>
<feature type="modified residue" description="4-aspartylphosphate" evidence="4">
    <location>
        <position position="58"/>
    </location>
</feature>
<dbReference type="PANTHER" id="PTHR44688">
    <property type="entry name" value="DNA-BINDING TRANSCRIPTIONAL ACTIVATOR DEVR_DOSR"/>
    <property type="match status" value="1"/>
</dbReference>
<dbReference type="RefSeq" id="WP_425346057.1">
    <property type="nucleotide sequence ID" value="NZ_JBGUBD010000007.1"/>
</dbReference>
<keyword evidence="8" id="KW-1185">Reference proteome</keyword>
<proteinExistence type="predicted"/>
<evidence type="ECO:0000256" key="2">
    <source>
        <dbReference type="ARBA" id="ARBA00023125"/>
    </source>
</evidence>
<dbReference type="InterPro" id="IPR000792">
    <property type="entry name" value="Tscrpt_reg_LuxR_C"/>
</dbReference>
<dbReference type="InterPro" id="IPR001789">
    <property type="entry name" value="Sig_transdc_resp-reg_receiver"/>
</dbReference>
<dbReference type="InterPro" id="IPR036388">
    <property type="entry name" value="WH-like_DNA-bd_sf"/>
</dbReference>
<evidence type="ECO:0000259" key="6">
    <source>
        <dbReference type="PROSITE" id="PS50110"/>
    </source>
</evidence>
<evidence type="ECO:0000256" key="3">
    <source>
        <dbReference type="ARBA" id="ARBA00023163"/>
    </source>
</evidence>
<dbReference type="NCBIfam" id="NF006900">
    <property type="entry name" value="PRK09390.1"/>
    <property type="match status" value="1"/>
</dbReference>
<dbReference type="PANTHER" id="PTHR44688:SF16">
    <property type="entry name" value="DNA-BINDING TRANSCRIPTIONAL ACTIVATOR DEVR_DOSR"/>
    <property type="match status" value="1"/>
</dbReference>
<keyword evidence="2" id="KW-0238">DNA-binding</keyword>
<accession>A0ABV4U6A1</accession>
<dbReference type="SUPFAM" id="SSF52172">
    <property type="entry name" value="CheY-like"/>
    <property type="match status" value="1"/>
</dbReference>
<dbReference type="PROSITE" id="PS50043">
    <property type="entry name" value="HTH_LUXR_2"/>
    <property type="match status" value="1"/>
</dbReference>
<dbReference type="SUPFAM" id="SSF46894">
    <property type="entry name" value="C-terminal effector domain of the bipartite response regulators"/>
    <property type="match status" value="1"/>
</dbReference>
<gene>
    <name evidence="7" type="primary">fixJ</name>
    <name evidence="7" type="ORF">ACERK3_12630</name>
</gene>
<keyword evidence="1" id="KW-0805">Transcription regulation</keyword>
<name>A0ABV4U6A1_9BACT</name>
<keyword evidence="3" id="KW-0804">Transcription</keyword>
<dbReference type="CDD" id="cd06170">
    <property type="entry name" value="LuxR_C_like"/>
    <property type="match status" value="1"/>
</dbReference>
<sequence>MTKQTTVFIVDDDKAVRDSLAWLVESAGVRVEAFDRADHLLERLDEMDRLPFGCIVADIRLPGMSGLDLQDRLREMGVRLPFVVITGHGDVPLAVRAMKAGAVDFIEKPFSDRKLLDRIQHALKHDEKRRLESASKQLLKRRIARLTARERQVMEMVVQGRLNKQVAASLDLSPKTVEVHRAHVMEKMEAGSLAELVRMAVQLEGATETSNV</sequence>
<dbReference type="Gene3D" id="3.40.50.2300">
    <property type="match status" value="1"/>
</dbReference>
<keyword evidence="4" id="KW-0597">Phosphoprotein</keyword>
<dbReference type="Gene3D" id="1.10.10.10">
    <property type="entry name" value="Winged helix-like DNA-binding domain superfamily/Winged helix DNA-binding domain"/>
    <property type="match status" value="1"/>
</dbReference>
<dbReference type="InterPro" id="IPR011006">
    <property type="entry name" value="CheY-like_superfamily"/>
</dbReference>
<dbReference type="SMART" id="SM00421">
    <property type="entry name" value="HTH_LUXR"/>
    <property type="match status" value="1"/>
</dbReference>
<organism evidence="7 8">
    <name type="scientific">Natronomicrosphaera hydrolytica</name>
    <dbReference type="NCBI Taxonomy" id="3242702"/>
    <lineage>
        <taxon>Bacteria</taxon>
        <taxon>Pseudomonadati</taxon>
        <taxon>Planctomycetota</taxon>
        <taxon>Phycisphaerae</taxon>
        <taxon>Phycisphaerales</taxon>
        <taxon>Phycisphaeraceae</taxon>
        <taxon>Natronomicrosphaera</taxon>
    </lineage>
</organism>
<evidence type="ECO:0000256" key="4">
    <source>
        <dbReference type="PROSITE-ProRule" id="PRU00169"/>
    </source>
</evidence>
<dbReference type="SMART" id="SM00448">
    <property type="entry name" value="REC"/>
    <property type="match status" value="1"/>
</dbReference>
<dbReference type="Pfam" id="PF00196">
    <property type="entry name" value="GerE"/>
    <property type="match status" value="1"/>
</dbReference>
<evidence type="ECO:0000313" key="8">
    <source>
        <dbReference type="Proteomes" id="UP001575105"/>
    </source>
</evidence>
<evidence type="ECO:0000259" key="5">
    <source>
        <dbReference type="PROSITE" id="PS50043"/>
    </source>
</evidence>
<protein>
    <submittedName>
        <fullName evidence="7">Response regulator FixJ</fullName>
    </submittedName>
</protein>
<reference evidence="7 8" key="1">
    <citation type="submission" date="2024-08" db="EMBL/GenBank/DDBJ databases">
        <title>Whole-genome sequencing of halo(alkali)philic microorganisms from hypersaline lakes.</title>
        <authorList>
            <person name="Sorokin D.Y."/>
            <person name="Merkel A.Y."/>
            <person name="Messina E."/>
            <person name="Yakimov M."/>
        </authorList>
    </citation>
    <scope>NUCLEOTIDE SEQUENCE [LARGE SCALE GENOMIC DNA]</scope>
    <source>
        <strain evidence="7 8">AB-hyl4</strain>
    </source>
</reference>
<dbReference type="CDD" id="cd17537">
    <property type="entry name" value="REC_FixJ"/>
    <property type="match status" value="1"/>
</dbReference>
<dbReference type="EMBL" id="JBGUBD010000007">
    <property type="protein sequence ID" value="MFA9479130.1"/>
    <property type="molecule type" value="Genomic_DNA"/>
</dbReference>
<dbReference type="InterPro" id="IPR016032">
    <property type="entry name" value="Sig_transdc_resp-reg_C-effctor"/>
</dbReference>